<reference evidence="2" key="1">
    <citation type="journal article" date="2022" name="bioRxiv">
        <title>Sequencing and chromosome-scale assembly of the giantPleurodeles waltlgenome.</title>
        <authorList>
            <person name="Brown T."/>
            <person name="Elewa A."/>
            <person name="Iarovenko S."/>
            <person name="Subramanian E."/>
            <person name="Araus A.J."/>
            <person name="Petzold A."/>
            <person name="Susuki M."/>
            <person name="Suzuki K.-i.T."/>
            <person name="Hayashi T."/>
            <person name="Toyoda A."/>
            <person name="Oliveira C."/>
            <person name="Osipova E."/>
            <person name="Leigh N.D."/>
            <person name="Simon A."/>
            <person name="Yun M.H."/>
        </authorList>
    </citation>
    <scope>NUCLEOTIDE SEQUENCE</scope>
    <source>
        <strain evidence="2">20211129_DDA</strain>
        <tissue evidence="2">Liver</tissue>
    </source>
</reference>
<feature type="region of interest" description="Disordered" evidence="1">
    <location>
        <begin position="37"/>
        <end position="212"/>
    </location>
</feature>
<gene>
    <name evidence="2" type="ORF">NDU88_005260</name>
</gene>
<sequence length="341" mass="35536">MPPSPHMSQLTVPMKDNSEHRVKQLRCQRPLEKRYLACHRQGRPDPGGLPQTEHPLQEKMGGQSPLEQEDGGGSAGDGLPMWVGCPSHHDPPDVQDPGGGLPGVGWAFEGITAATRGVSVTPPPKIHKRRHTPTQQSSTSRQPPAYAPSPKVTKRTPPTTTTSSSTPKPPPATRPSVSKKLLLSNLDLFPTPPTPRPSHRSRTSTSATTSLGSVVPVVTGIWSAPATRAASVARSHSTDSPPPVKHQKLASARRERGKTSATKATPRGPVGSVESAVTPSKVGKGHKKPGKSGKSSTAEKTAIIPDAQEATASISPAAEEAIVSISPAAQEATGSISPAGP</sequence>
<dbReference type="Proteomes" id="UP001066276">
    <property type="component" value="Chromosome 4_2"/>
</dbReference>
<feature type="compositionally biased region" description="Low complexity" evidence="1">
    <location>
        <begin position="148"/>
        <end position="166"/>
    </location>
</feature>
<protein>
    <submittedName>
        <fullName evidence="2">Uncharacterized protein</fullName>
    </submittedName>
</protein>
<feature type="region of interest" description="Disordered" evidence="1">
    <location>
        <begin position="1"/>
        <end position="22"/>
    </location>
</feature>
<evidence type="ECO:0000313" key="3">
    <source>
        <dbReference type="Proteomes" id="UP001066276"/>
    </source>
</evidence>
<evidence type="ECO:0000256" key="1">
    <source>
        <dbReference type="SAM" id="MobiDB-lite"/>
    </source>
</evidence>
<dbReference type="AlphaFoldDB" id="A0AAV7SLB5"/>
<evidence type="ECO:0000313" key="2">
    <source>
        <dbReference type="EMBL" id="KAJ1164826.1"/>
    </source>
</evidence>
<feature type="compositionally biased region" description="Polar residues" evidence="1">
    <location>
        <begin position="1"/>
        <end position="11"/>
    </location>
</feature>
<feature type="region of interest" description="Disordered" evidence="1">
    <location>
        <begin position="232"/>
        <end position="315"/>
    </location>
</feature>
<comment type="caution">
    <text evidence="2">The sequence shown here is derived from an EMBL/GenBank/DDBJ whole genome shotgun (WGS) entry which is preliminary data.</text>
</comment>
<dbReference type="EMBL" id="JANPWB010000008">
    <property type="protein sequence ID" value="KAJ1164826.1"/>
    <property type="molecule type" value="Genomic_DNA"/>
</dbReference>
<accession>A0AAV7SLB5</accession>
<keyword evidence="3" id="KW-1185">Reference proteome</keyword>
<name>A0AAV7SLB5_PLEWA</name>
<organism evidence="2 3">
    <name type="scientific">Pleurodeles waltl</name>
    <name type="common">Iberian ribbed newt</name>
    <dbReference type="NCBI Taxonomy" id="8319"/>
    <lineage>
        <taxon>Eukaryota</taxon>
        <taxon>Metazoa</taxon>
        <taxon>Chordata</taxon>
        <taxon>Craniata</taxon>
        <taxon>Vertebrata</taxon>
        <taxon>Euteleostomi</taxon>
        <taxon>Amphibia</taxon>
        <taxon>Batrachia</taxon>
        <taxon>Caudata</taxon>
        <taxon>Salamandroidea</taxon>
        <taxon>Salamandridae</taxon>
        <taxon>Pleurodelinae</taxon>
        <taxon>Pleurodeles</taxon>
    </lineage>
</organism>
<feature type="compositionally biased region" description="Polar residues" evidence="1">
    <location>
        <begin position="133"/>
        <end position="142"/>
    </location>
</feature>
<proteinExistence type="predicted"/>